<dbReference type="HOGENOM" id="CLU_023432_0_2_1"/>
<dbReference type="Pfam" id="PF00665">
    <property type="entry name" value="rve"/>
    <property type="match status" value="1"/>
</dbReference>
<dbReference type="PhylomeDB" id="T1IQ63"/>
<name>T1IQ63_STRMM</name>
<dbReference type="EMBL" id="JH431287">
    <property type="status" value="NOT_ANNOTATED_CDS"/>
    <property type="molecule type" value="Genomic_DNA"/>
</dbReference>
<dbReference type="STRING" id="126957.T1IQ63"/>
<dbReference type="PANTHER" id="PTHR46585">
    <property type="entry name" value="INTEGRASE CORE DOMAIN CONTAINING PROTEIN"/>
    <property type="match status" value="1"/>
</dbReference>
<sequence>MMRTKKLTDSKAEKLLRTVYYDPGSPAGFAGASRLKLAVRNRGVSDEQIRRFLENSETFTLHRPTRRKFVRNRTVTSSINSKMQADLVEIGSLSKYNDNMRFIITAIDVLSRKAYAEPISAKSSKVVLEGFDKILKRVTGPKIQKLQTDHGSEWFNKDFQQYLKQRIHHFATENFDTKSTIVERFNREIQSKIHKWITFTGQNRFVDKLDDFLHSYNTAVHRSIKMAPNEVNRTNEKEVWHILYGDDGGKKRKFKYALGDHVRISKERAVFTKGCKPGWSVEIF</sequence>
<keyword evidence="3" id="KW-1185">Reference proteome</keyword>
<dbReference type="Proteomes" id="UP000014500">
    <property type="component" value="Unassembled WGS sequence"/>
</dbReference>
<dbReference type="InterPro" id="IPR001584">
    <property type="entry name" value="Integrase_cat-core"/>
</dbReference>
<dbReference type="InterPro" id="IPR036397">
    <property type="entry name" value="RNaseH_sf"/>
</dbReference>
<dbReference type="SUPFAM" id="SSF53098">
    <property type="entry name" value="Ribonuclease H-like"/>
    <property type="match status" value="1"/>
</dbReference>
<feature type="domain" description="Integrase catalytic" evidence="1">
    <location>
        <begin position="60"/>
        <end position="236"/>
    </location>
</feature>
<reference evidence="3" key="1">
    <citation type="submission" date="2011-05" db="EMBL/GenBank/DDBJ databases">
        <authorList>
            <person name="Richards S.R."/>
            <person name="Qu J."/>
            <person name="Jiang H."/>
            <person name="Jhangiani S.N."/>
            <person name="Agravi P."/>
            <person name="Goodspeed R."/>
            <person name="Gross S."/>
            <person name="Mandapat C."/>
            <person name="Jackson L."/>
            <person name="Mathew T."/>
            <person name="Pu L."/>
            <person name="Thornton R."/>
            <person name="Saada N."/>
            <person name="Wilczek-Boney K.B."/>
            <person name="Lee S."/>
            <person name="Kovar C."/>
            <person name="Wu Y."/>
            <person name="Scherer S.E."/>
            <person name="Worley K.C."/>
            <person name="Muzny D.M."/>
            <person name="Gibbs R."/>
        </authorList>
    </citation>
    <scope>NUCLEOTIDE SEQUENCE</scope>
    <source>
        <strain evidence="3">Brora</strain>
    </source>
</reference>
<organism evidence="2 3">
    <name type="scientific">Strigamia maritima</name>
    <name type="common">European centipede</name>
    <name type="synonym">Geophilus maritimus</name>
    <dbReference type="NCBI Taxonomy" id="126957"/>
    <lineage>
        <taxon>Eukaryota</taxon>
        <taxon>Metazoa</taxon>
        <taxon>Ecdysozoa</taxon>
        <taxon>Arthropoda</taxon>
        <taxon>Myriapoda</taxon>
        <taxon>Chilopoda</taxon>
        <taxon>Pleurostigmophora</taxon>
        <taxon>Geophilomorpha</taxon>
        <taxon>Linotaeniidae</taxon>
        <taxon>Strigamia</taxon>
    </lineage>
</organism>
<dbReference type="PROSITE" id="PS50994">
    <property type="entry name" value="INTEGRASE"/>
    <property type="match status" value="1"/>
</dbReference>
<dbReference type="GO" id="GO:0003676">
    <property type="term" value="F:nucleic acid binding"/>
    <property type="evidence" value="ECO:0007669"/>
    <property type="project" value="InterPro"/>
</dbReference>
<dbReference type="PANTHER" id="PTHR46585:SF1">
    <property type="entry name" value="CHROMO DOMAIN-CONTAINING PROTEIN"/>
    <property type="match status" value="1"/>
</dbReference>
<dbReference type="AlphaFoldDB" id="T1IQ63"/>
<dbReference type="InterPro" id="IPR012337">
    <property type="entry name" value="RNaseH-like_sf"/>
</dbReference>
<evidence type="ECO:0000313" key="3">
    <source>
        <dbReference type="Proteomes" id="UP000014500"/>
    </source>
</evidence>
<dbReference type="eggNOG" id="KOG0017">
    <property type="taxonomic scope" value="Eukaryota"/>
</dbReference>
<dbReference type="Gene3D" id="3.30.420.10">
    <property type="entry name" value="Ribonuclease H-like superfamily/Ribonuclease H"/>
    <property type="match status" value="1"/>
</dbReference>
<evidence type="ECO:0000313" key="2">
    <source>
        <dbReference type="EnsemblMetazoa" id="SMAR003171-PA"/>
    </source>
</evidence>
<evidence type="ECO:0000259" key="1">
    <source>
        <dbReference type="PROSITE" id="PS50994"/>
    </source>
</evidence>
<reference evidence="2" key="2">
    <citation type="submission" date="2015-02" db="UniProtKB">
        <authorList>
            <consortium name="EnsemblMetazoa"/>
        </authorList>
    </citation>
    <scope>IDENTIFICATION</scope>
</reference>
<dbReference type="EnsemblMetazoa" id="SMAR003171-RA">
    <property type="protein sequence ID" value="SMAR003171-PA"/>
    <property type="gene ID" value="SMAR003171"/>
</dbReference>
<dbReference type="GO" id="GO:0015074">
    <property type="term" value="P:DNA integration"/>
    <property type="evidence" value="ECO:0007669"/>
    <property type="project" value="InterPro"/>
</dbReference>
<protein>
    <recommendedName>
        <fullName evidence="1">Integrase catalytic domain-containing protein</fullName>
    </recommendedName>
</protein>
<accession>T1IQ63</accession>
<proteinExistence type="predicted"/>
<dbReference type="OMA" id="GVDKQFQ"/>